<dbReference type="SUPFAM" id="SSF48179">
    <property type="entry name" value="6-phosphogluconate dehydrogenase C-terminal domain-like"/>
    <property type="match status" value="1"/>
</dbReference>
<dbReference type="InterPro" id="IPR029154">
    <property type="entry name" value="HIBADH-like_NADP-bd"/>
</dbReference>
<dbReference type="Gene3D" id="1.10.1040.10">
    <property type="entry name" value="N-(1-d-carboxylethyl)-l-norvaline Dehydrogenase, domain 2"/>
    <property type="match status" value="1"/>
</dbReference>
<dbReference type="InterPro" id="IPR013328">
    <property type="entry name" value="6PGD_dom2"/>
</dbReference>
<keyword evidence="8" id="KW-1185">Reference proteome</keyword>
<dbReference type="SUPFAM" id="SSF51735">
    <property type="entry name" value="NAD(P)-binding Rossmann-fold domains"/>
    <property type="match status" value="1"/>
</dbReference>
<sequence length="299" mass="30879">MYECGVDRARARSRGTAEQEEEAMSEPEIGFIGAGQIGEPMVEQLLAAGRRVVVYARREEVRTRLAERGVIVVGTPEELAAARVVITCLFTDDQVLEYCTPIVEKMSAGAVFVSHTTGSPVTIRRLADTGSAVGVSVVEAPFSGTPEAVRAGRLTVLLAGADAAVDIAADAVSAYSANPQRTGGPGTALAAKLLNNTLFAAHTQLALAALEAGASLGISEHTLLDVLGVSSGGSAAADYIAGSGQEARTYADQLLRYLQKDLASVRAVAADLDVDIASLMAAAERGPMALTDPSHGTVN</sequence>
<dbReference type="PANTHER" id="PTHR43060:SF15">
    <property type="entry name" value="3-HYDROXYISOBUTYRATE DEHYDROGENASE-LIKE 1, MITOCHONDRIAL-RELATED"/>
    <property type="match status" value="1"/>
</dbReference>
<keyword evidence="3" id="KW-0520">NAD</keyword>
<feature type="region of interest" description="Disordered" evidence="4">
    <location>
        <begin position="1"/>
        <end position="25"/>
    </location>
</feature>
<feature type="domain" description="3-hydroxyisobutyrate dehydrogenase-like NAD-binding" evidence="6">
    <location>
        <begin position="186"/>
        <end position="284"/>
    </location>
</feature>
<dbReference type="RefSeq" id="WP_378485133.1">
    <property type="nucleotide sequence ID" value="NZ_JBHUFB010000009.1"/>
</dbReference>
<evidence type="ECO:0000256" key="2">
    <source>
        <dbReference type="ARBA" id="ARBA00023002"/>
    </source>
</evidence>
<evidence type="ECO:0000256" key="1">
    <source>
        <dbReference type="ARBA" id="ARBA00009080"/>
    </source>
</evidence>
<evidence type="ECO:0000313" key="7">
    <source>
        <dbReference type="EMBL" id="MFD1812634.1"/>
    </source>
</evidence>
<dbReference type="Gene3D" id="3.40.50.720">
    <property type="entry name" value="NAD(P)-binding Rossmann-like Domain"/>
    <property type="match status" value="1"/>
</dbReference>
<dbReference type="PIRSF" id="PIRSF000103">
    <property type="entry name" value="HIBADH"/>
    <property type="match status" value="1"/>
</dbReference>
<dbReference type="EC" id="1.1.-.-" evidence="7"/>
<evidence type="ECO:0000259" key="6">
    <source>
        <dbReference type="Pfam" id="PF14833"/>
    </source>
</evidence>
<dbReference type="InterPro" id="IPR015815">
    <property type="entry name" value="HIBADH-related"/>
</dbReference>
<protein>
    <submittedName>
        <fullName evidence="7">NAD(P)-dependent oxidoreductase</fullName>
        <ecNumber evidence="7">1.1.-.-</ecNumber>
    </submittedName>
</protein>
<dbReference type="PANTHER" id="PTHR43060">
    <property type="entry name" value="3-HYDROXYISOBUTYRATE DEHYDROGENASE-LIKE 1, MITOCHONDRIAL-RELATED"/>
    <property type="match status" value="1"/>
</dbReference>
<accession>A0ABW4P306</accession>
<gene>
    <name evidence="7" type="ORF">ACFSJG_10445</name>
</gene>
<evidence type="ECO:0000313" key="8">
    <source>
        <dbReference type="Proteomes" id="UP001597286"/>
    </source>
</evidence>
<keyword evidence="2 7" id="KW-0560">Oxidoreductase</keyword>
<dbReference type="InterPro" id="IPR006115">
    <property type="entry name" value="6PGDH_NADP-bd"/>
</dbReference>
<dbReference type="Pfam" id="PF14833">
    <property type="entry name" value="NAD_binding_11"/>
    <property type="match status" value="1"/>
</dbReference>
<proteinExistence type="inferred from homology"/>
<feature type="domain" description="6-phosphogluconate dehydrogenase NADP-binding" evidence="5">
    <location>
        <begin position="28"/>
        <end position="178"/>
    </location>
</feature>
<comment type="caution">
    <text evidence="7">The sequence shown here is derived from an EMBL/GenBank/DDBJ whole genome shotgun (WGS) entry which is preliminary data.</text>
</comment>
<dbReference type="Pfam" id="PF03446">
    <property type="entry name" value="NAD_binding_2"/>
    <property type="match status" value="1"/>
</dbReference>
<name>A0ABW4P306_9NOCA</name>
<dbReference type="InterPro" id="IPR036291">
    <property type="entry name" value="NAD(P)-bd_dom_sf"/>
</dbReference>
<dbReference type="EMBL" id="JBHUFB010000009">
    <property type="protein sequence ID" value="MFD1812634.1"/>
    <property type="molecule type" value="Genomic_DNA"/>
</dbReference>
<dbReference type="Proteomes" id="UP001597286">
    <property type="component" value="Unassembled WGS sequence"/>
</dbReference>
<comment type="similarity">
    <text evidence="1">Belongs to the HIBADH-related family.</text>
</comment>
<dbReference type="InterPro" id="IPR008927">
    <property type="entry name" value="6-PGluconate_DH-like_C_sf"/>
</dbReference>
<evidence type="ECO:0000256" key="3">
    <source>
        <dbReference type="ARBA" id="ARBA00023027"/>
    </source>
</evidence>
<dbReference type="GO" id="GO:0016491">
    <property type="term" value="F:oxidoreductase activity"/>
    <property type="evidence" value="ECO:0007669"/>
    <property type="project" value="UniProtKB-KW"/>
</dbReference>
<evidence type="ECO:0000256" key="4">
    <source>
        <dbReference type="SAM" id="MobiDB-lite"/>
    </source>
</evidence>
<organism evidence="7 8">
    <name type="scientific">Rhodococcus gannanensis</name>
    <dbReference type="NCBI Taxonomy" id="1960308"/>
    <lineage>
        <taxon>Bacteria</taxon>
        <taxon>Bacillati</taxon>
        <taxon>Actinomycetota</taxon>
        <taxon>Actinomycetes</taxon>
        <taxon>Mycobacteriales</taxon>
        <taxon>Nocardiaceae</taxon>
        <taxon>Rhodococcus</taxon>
    </lineage>
</organism>
<evidence type="ECO:0000259" key="5">
    <source>
        <dbReference type="Pfam" id="PF03446"/>
    </source>
</evidence>
<feature type="compositionally biased region" description="Basic and acidic residues" evidence="4">
    <location>
        <begin position="1"/>
        <end position="10"/>
    </location>
</feature>
<reference evidence="8" key="1">
    <citation type="journal article" date="2019" name="Int. J. Syst. Evol. Microbiol.">
        <title>The Global Catalogue of Microorganisms (GCM) 10K type strain sequencing project: providing services to taxonomists for standard genome sequencing and annotation.</title>
        <authorList>
            <consortium name="The Broad Institute Genomics Platform"/>
            <consortium name="The Broad Institute Genome Sequencing Center for Infectious Disease"/>
            <person name="Wu L."/>
            <person name="Ma J."/>
        </authorList>
    </citation>
    <scope>NUCLEOTIDE SEQUENCE [LARGE SCALE GENOMIC DNA]</scope>
    <source>
        <strain evidence="8">DT72</strain>
    </source>
</reference>